<dbReference type="SUPFAM" id="SSF110296">
    <property type="entry name" value="Oligoxyloglucan reducing end-specific cellobiohydrolase"/>
    <property type="match status" value="1"/>
</dbReference>
<sequence length="951" mass="100460">MQFERKIAGAALKDPTPPAVEPTGEQKGGSLEIKGGTVSPKVSPHKDWRHVIAHNFELRNNVRTLFYWDNTFTGESSYEVNLDFAYHLIRSGPTLEFTLKKPDGVPEDQGILFEDGAVGTRDRIRIADVQIYYPQATTLNFSSEFVFGTYGHKPRRWTLAELTALLPSSEEAPNPVITGLTLGGGAGMPDFVRGLEERSLQDVLAPHQTEGFDAETWEGPLTRAAGTTDYLRLMYNEQTGKCLVLALSIGVVGDADPNMVPVEPPTLPNEGSTDAPTPSNPWGGGSGGPRLPAATGDEYSYTDENGNPLAATPAPAGNGTVYALHPDGFSCSQDGGRSWDLRQLSNPGTLIDIAAGPGGVYLLTEDGDVWLGTGGPKGQFAKLPLTDVSAGAEAEVELVNGGFELGDLTGWTLVQGDEPQVVDTATPPQRDGKYYLTRDWRIISAQDFSIEQTVALPASVVGETGKLRLYADVLTENADIGKVEILDGTEVVVPADNFALTYSGGTFRANGFASSPTAGTLNLIGTPTGGSVGSWSVSDGYTGIQLNGNEGQNVNGSINWRVETSTGDLFDGFVALRIFDLDTSNGFVEGLEIQGVTSYDLLSSSVTAFDMGFEKFNFNGAPVNTAGDQPAGRFHVVVRSTFGFTYQGRWVAGLGMKGPGSAAVPPATVLATAQSDASAWRRVTAEYNGELPARVTVRVSGQAVGGYADVYVDNVALTLPGVSEELKAGAISHVRANSEGGGADLFIGDTVVSRRAGMSPDENAATHPGPGDGIALFATPGEALVSSGDGRQKTVASGTRLAIFAGQAWESHTLPDGQAACAVLNEPVWCIATPIGQLFRYEFVTAALQAPVVVGPDGHLAGDFKRRGAVLTSREGAIDFVGATGNASSWATQPVNASAPARQSCCLDSGRYLGHPKGAYSLFWSDNPVQPNSWQYAGRLERPILKIVEVR</sequence>
<dbReference type="Gene3D" id="2.60.120.260">
    <property type="entry name" value="Galactose-binding domain-like"/>
    <property type="match status" value="1"/>
</dbReference>
<dbReference type="EMBL" id="JAVKPH010000037">
    <property type="protein sequence ID" value="MDR5654885.1"/>
    <property type="molecule type" value="Genomic_DNA"/>
</dbReference>
<keyword evidence="3" id="KW-1185">Reference proteome</keyword>
<reference evidence="2 3" key="1">
    <citation type="submission" date="2023-09" db="EMBL/GenBank/DDBJ databases">
        <title>Xinfangfangia sedmenti sp. nov., isolated the sedment.</title>
        <authorList>
            <person name="Xu L."/>
        </authorList>
    </citation>
    <scope>NUCLEOTIDE SEQUENCE [LARGE SCALE GENOMIC DNA]</scope>
    <source>
        <strain evidence="2 3">LG-4</strain>
    </source>
</reference>
<proteinExistence type="predicted"/>
<dbReference type="RefSeq" id="WP_310459028.1">
    <property type="nucleotide sequence ID" value="NZ_JAVKPH010000037.1"/>
</dbReference>
<comment type="caution">
    <text evidence="2">The sequence shown here is derived from an EMBL/GenBank/DDBJ whole genome shotgun (WGS) entry which is preliminary data.</text>
</comment>
<protein>
    <submittedName>
        <fullName evidence="2">Uncharacterized protein</fullName>
    </submittedName>
</protein>
<accession>A0ABU1FDC3</accession>
<feature type="region of interest" description="Disordered" evidence="1">
    <location>
        <begin position="7"/>
        <end position="40"/>
    </location>
</feature>
<feature type="region of interest" description="Disordered" evidence="1">
    <location>
        <begin position="260"/>
        <end position="301"/>
    </location>
</feature>
<gene>
    <name evidence="2" type="ORF">RGD00_19925</name>
</gene>
<organism evidence="2 3">
    <name type="scientific">Ruixingdingia sedimenti</name>
    <dbReference type="NCBI Taxonomy" id="3073604"/>
    <lineage>
        <taxon>Bacteria</taxon>
        <taxon>Pseudomonadati</taxon>
        <taxon>Pseudomonadota</taxon>
        <taxon>Alphaproteobacteria</taxon>
        <taxon>Rhodobacterales</taxon>
        <taxon>Paracoccaceae</taxon>
        <taxon>Ruixingdingia</taxon>
    </lineage>
</organism>
<evidence type="ECO:0000313" key="2">
    <source>
        <dbReference type="EMBL" id="MDR5654885.1"/>
    </source>
</evidence>
<name>A0ABU1FDC3_9RHOB</name>
<evidence type="ECO:0000256" key="1">
    <source>
        <dbReference type="SAM" id="MobiDB-lite"/>
    </source>
</evidence>
<dbReference type="Proteomes" id="UP001247754">
    <property type="component" value="Unassembled WGS sequence"/>
</dbReference>
<evidence type="ECO:0000313" key="3">
    <source>
        <dbReference type="Proteomes" id="UP001247754"/>
    </source>
</evidence>